<protein>
    <submittedName>
        <fullName evidence="2">Uncharacterized protein</fullName>
    </submittedName>
</protein>
<feature type="region of interest" description="Disordered" evidence="1">
    <location>
        <begin position="204"/>
        <end position="237"/>
    </location>
</feature>
<gene>
    <name evidence="2" type="ORF">GGI25_004417</name>
</gene>
<feature type="compositionally biased region" description="Polar residues" evidence="1">
    <location>
        <begin position="476"/>
        <end position="485"/>
    </location>
</feature>
<feature type="compositionally biased region" description="Polar residues" evidence="1">
    <location>
        <begin position="579"/>
        <end position="614"/>
    </location>
</feature>
<feature type="compositionally biased region" description="Low complexity" evidence="1">
    <location>
        <begin position="1846"/>
        <end position="1862"/>
    </location>
</feature>
<feature type="region of interest" description="Disordered" evidence="1">
    <location>
        <begin position="1271"/>
        <end position="1292"/>
    </location>
</feature>
<organism evidence="2 3">
    <name type="scientific">Coemansia spiralis</name>
    <dbReference type="NCBI Taxonomy" id="417178"/>
    <lineage>
        <taxon>Eukaryota</taxon>
        <taxon>Fungi</taxon>
        <taxon>Fungi incertae sedis</taxon>
        <taxon>Zoopagomycota</taxon>
        <taxon>Kickxellomycotina</taxon>
        <taxon>Kickxellomycetes</taxon>
        <taxon>Kickxellales</taxon>
        <taxon>Kickxellaceae</taxon>
        <taxon>Coemansia</taxon>
    </lineage>
</organism>
<feature type="region of interest" description="Disordered" evidence="1">
    <location>
        <begin position="1812"/>
        <end position="1864"/>
    </location>
</feature>
<feature type="region of interest" description="Disordered" evidence="1">
    <location>
        <begin position="1010"/>
        <end position="1067"/>
    </location>
</feature>
<sequence length="1938" mass="210441">MDEAPQSSRPTVAGESAPSAEHVRARDGKPPPAKRTQQQLEQQHQQPKQHELSNKRHFSPTSSSKARRVGSKPNINSDYNSSNHKHMLASATDIGAGHHQRHRQLTQTSKQASTASALAGIAPNTSRDSDSESDSDDHDGFVKIDRWNSSHEPHSAVSFKPTILRSHSPADSLKSHTAPMPALAAKPSKLMDRVRNSLKAAVVSNAASSAASNDGDDGLDSPTDGREEPLYLDPSANVDTVTGYCTHGAKVGDGAISLTTCNSSDSDDTDSCSDEDISNVLDETEIQLIEAMEDTQISDAKNKRSINALQKHSVSPTQAAKTSTVAAATDLSANASHSAPIVGSPRKSLMLTGLSEGQGSFTMGYVDSLRERFSASKMLSNSTNASIATFHENLSNDCASEEYGGPKNNKRSASILAYTNTATSSKVPQTKTTSSTRSATANTSDAGSNPGPVPKRSNSKPQATYQGRPKTILKVHSTQSASNSDQKQKNRDEASNSIDACLFEPKDIEHPRPTSVPLDSVEFVAPGVTKQTAMSLLQRVLDIDGPVIQQKMVEFLLIDGVIASLIGFITHCRGSIYSPSSETTTQTAPCSPSVSYHQNTSVNSNANGHQTADSTPVAAEGTEVPFSEATKTAAGGHGQSQPIHEYNAAKNTNKDLPISVLQEFDLRNRHRERLQRQRNRSSGLTEDDLRRAYNATQMLCSRDNHARKVLEAKLSVIIPSLMAVFHKDSLGSFHHVCMLLEHCFTISPLKTTRLLLYQQNPPSRWWSFSESVAKGYAPICDIFPYLSEPCVQRFFLKAEFGVWTGLLMVYLNLSPNDAVVVSDELHRIGLGSVAGALGKPEDKSSGQAQNQQRSKSMQLVRNRFQQLNRGGFLNTILELIEDPDPHISESVADFISYMINDFSTFYGFNILFKPMYDSELPVRRLAQLIVNSPSQRLSPQAKAATRVLHALLAKTSCQYGLRTREAQGIRDPEMRPRGSHVLLQVGQAARSALESFLPGLLATVTGQHKNSDLTSHSAYNRRASVESLQLPEYDESDSDLDTDDTETETSNSNSDNEESCGDGHICDSNTQRLLFEQGIAEGLTASGEDSNNNSDNESSDGEHGSNVNVADLRSSAAALLHAAYPDSIGSGSISSSLSPSSTLSASPMAIASSTPDDTYIREGLDSEEMGLLVSLPKPDTDRLNLLKICVEVLRESDDIDEVVGWIDLRVWRALGSWFLNHPHNNLLHLSVYQLMTIIALEAVRLRKAHRRLYSGLHARTMHAESLKMFSTSHHLRHHRQHNSSSFSKPARAIDSRASASTSDISNYLSAHTHQLDDSSSSDEHEPEPQPQRVAQHKAHRRRILAERIRHEEASNCDNILTYLIEQNQWVDKLIRRTASANFDGAHGYIALILNTLRLAVQVDRRRCPSDTGSVGHNIKDKGLRKHGDCPSFSYSSSTTAKQRQSCKQSQVDDDSDDGSSSFSGDVNALESIELGAADKDASVNENSLKTLSEFSDSEASEDKDILPDLAYHDPETRSRLGEYPLYRLQRWEISLLYSPSFRSHLRCLRGQAEKMAKELDEFKLCDQSRTEITGSSGANRRPVPFFSPQKVKPPVLFDNAEIKKKQLQINVGLLLGNNGRRSSNSSSSVSGSSSSSSATNKISAGRRGGKTAFGDEEIIASSNIDEFGVDINSLFARMLGFTEDLIEQPIYSNSSKAINQLYDGSDSINYAAINEGDKAPESNDAKMEKRAAACVKKSNTSSSGSHGKQSSLRRKKSKPSPGLPLASSPSVTELFEDMSHVDAADAAEAICSALANESNANNTSIATVSAKYAQQGGTTTTTRGRKKPSSVSGSVRRRRARLHNKASNSSLNTSSSSSLATSQQQAPLDLKLALSASKSGSHKSTATEEDYAELESQSPSLTMSDGNEVVDEIANDCSSTISATGLTSSIQSLDLIEQ</sequence>
<feature type="region of interest" description="Disordered" evidence="1">
    <location>
        <begin position="1311"/>
        <end position="1340"/>
    </location>
</feature>
<feature type="region of interest" description="Disordered" evidence="1">
    <location>
        <begin position="420"/>
        <end position="469"/>
    </location>
</feature>
<proteinExistence type="predicted"/>
<feature type="region of interest" description="Disordered" evidence="1">
    <location>
        <begin position="1878"/>
        <end position="1904"/>
    </location>
</feature>
<feature type="region of interest" description="Disordered" evidence="1">
    <location>
        <begin position="1717"/>
        <end position="1769"/>
    </location>
</feature>
<feature type="compositionally biased region" description="Low complexity" evidence="1">
    <location>
        <begin position="1736"/>
        <end position="1750"/>
    </location>
</feature>
<name>A0A9W8G6M3_9FUNG</name>
<reference evidence="2" key="1">
    <citation type="submission" date="2022-07" db="EMBL/GenBank/DDBJ databases">
        <title>Phylogenomic reconstructions and comparative analyses of Kickxellomycotina fungi.</title>
        <authorList>
            <person name="Reynolds N.K."/>
            <person name="Stajich J.E."/>
            <person name="Barry K."/>
            <person name="Grigoriev I.V."/>
            <person name="Crous P."/>
            <person name="Smith M.E."/>
        </authorList>
    </citation>
    <scope>NUCLEOTIDE SEQUENCE</scope>
    <source>
        <strain evidence="2">NRRL 3115</strain>
    </source>
</reference>
<feature type="compositionally biased region" description="Low complexity" evidence="1">
    <location>
        <begin position="1759"/>
        <end position="1769"/>
    </location>
</feature>
<feature type="region of interest" description="Disordered" evidence="1">
    <location>
        <begin position="476"/>
        <end position="495"/>
    </location>
</feature>
<comment type="caution">
    <text evidence="2">The sequence shown here is derived from an EMBL/GenBank/DDBJ whole genome shotgun (WGS) entry which is preliminary data.</text>
</comment>
<feature type="compositionally biased region" description="Low complexity" evidence="1">
    <location>
        <begin position="204"/>
        <end position="213"/>
    </location>
</feature>
<feature type="compositionally biased region" description="Basic and acidic residues" evidence="1">
    <location>
        <begin position="1313"/>
        <end position="1327"/>
    </location>
</feature>
<dbReference type="Proteomes" id="UP001151518">
    <property type="component" value="Unassembled WGS sequence"/>
</dbReference>
<feature type="compositionally biased region" description="Low complexity" evidence="1">
    <location>
        <begin position="430"/>
        <end position="446"/>
    </location>
</feature>
<feature type="region of interest" description="Disordered" evidence="1">
    <location>
        <begin position="1084"/>
        <end position="1107"/>
    </location>
</feature>
<evidence type="ECO:0000256" key="1">
    <source>
        <dbReference type="SAM" id="MobiDB-lite"/>
    </source>
</evidence>
<evidence type="ECO:0000313" key="2">
    <source>
        <dbReference type="EMBL" id="KAJ2674200.1"/>
    </source>
</evidence>
<feature type="compositionally biased region" description="Basic residues" evidence="1">
    <location>
        <begin position="1835"/>
        <end position="1844"/>
    </location>
</feature>
<feature type="compositionally biased region" description="Polar residues" evidence="1">
    <location>
        <begin position="1433"/>
        <end position="1447"/>
    </location>
</feature>
<feature type="compositionally biased region" description="Acidic residues" evidence="1">
    <location>
        <begin position="1032"/>
        <end position="1047"/>
    </location>
</feature>
<feature type="compositionally biased region" description="Low complexity" evidence="1">
    <location>
        <begin position="1086"/>
        <end position="1096"/>
    </location>
</feature>
<feature type="compositionally biased region" description="Polar residues" evidence="1">
    <location>
        <begin position="420"/>
        <end position="429"/>
    </location>
</feature>
<feature type="compositionally biased region" description="Polar residues" evidence="1">
    <location>
        <begin position="105"/>
        <end position="116"/>
    </location>
</feature>
<feature type="compositionally biased region" description="Polar residues" evidence="1">
    <location>
        <begin position="73"/>
        <end position="82"/>
    </location>
</feature>
<feature type="region of interest" description="Disordered" evidence="1">
    <location>
        <begin position="579"/>
        <end position="618"/>
    </location>
</feature>
<feature type="compositionally biased region" description="Low complexity" evidence="1">
    <location>
        <begin position="37"/>
        <end position="46"/>
    </location>
</feature>
<feature type="compositionally biased region" description="Polar residues" evidence="1">
    <location>
        <begin position="1"/>
        <end position="10"/>
    </location>
</feature>
<feature type="compositionally biased region" description="Basic and acidic residues" evidence="1">
    <location>
        <begin position="1717"/>
        <end position="1731"/>
    </location>
</feature>
<feature type="compositionally biased region" description="Polar residues" evidence="1">
    <location>
        <begin position="1895"/>
        <end position="1904"/>
    </location>
</feature>
<dbReference type="OrthoDB" id="1923159at2759"/>
<feature type="region of interest" description="Disordered" evidence="1">
    <location>
        <begin position="1433"/>
        <end position="1462"/>
    </location>
</feature>
<evidence type="ECO:0000313" key="3">
    <source>
        <dbReference type="Proteomes" id="UP001151518"/>
    </source>
</evidence>
<accession>A0A9W8G6M3</accession>
<dbReference type="EMBL" id="JANBTW010000059">
    <property type="protein sequence ID" value="KAJ2674200.1"/>
    <property type="molecule type" value="Genomic_DNA"/>
</dbReference>
<feature type="compositionally biased region" description="Low complexity" evidence="1">
    <location>
        <begin position="1620"/>
        <end position="1637"/>
    </location>
</feature>
<feature type="region of interest" description="Disordered" evidence="1">
    <location>
        <begin position="1"/>
        <end position="179"/>
    </location>
</feature>
<feature type="compositionally biased region" description="Basic and acidic residues" evidence="1">
    <location>
        <begin position="138"/>
        <end position="154"/>
    </location>
</feature>
<feature type="region of interest" description="Disordered" evidence="1">
    <location>
        <begin position="1620"/>
        <end position="1649"/>
    </location>
</feature>